<dbReference type="PANTHER" id="PTHR13344:SF0">
    <property type="entry name" value="NADH DEHYDROGENASE [UBIQUINONE] 1 ALPHA SUBCOMPLEX SUBUNIT 8"/>
    <property type="match status" value="1"/>
</dbReference>
<comment type="similarity">
    <text evidence="3 11">Belongs to the CMC family.</text>
</comment>
<keyword evidence="7" id="KW-0677">Repeat</keyword>
<evidence type="ECO:0000256" key="1">
    <source>
        <dbReference type="ARBA" id="ARBA00003195"/>
    </source>
</evidence>
<name>A0AAF3E9K2_9BILA</name>
<evidence type="ECO:0000256" key="10">
    <source>
        <dbReference type="ARBA" id="ARBA00023157"/>
    </source>
</evidence>
<reference evidence="13" key="1">
    <citation type="submission" date="2024-02" db="UniProtKB">
        <authorList>
            <consortium name="WormBaseParasite"/>
        </authorList>
    </citation>
    <scope>IDENTIFICATION</scope>
</reference>
<dbReference type="InterPro" id="IPR013892">
    <property type="entry name" value="Cyt_c_biogenesis_Cmc1-like"/>
</dbReference>
<dbReference type="Pfam" id="PF08583">
    <property type="entry name" value="Cmc1"/>
    <property type="match status" value="1"/>
</dbReference>
<comment type="similarity">
    <text evidence="4">Belongs to the complex I NDUFA8 subunit family.</text>
</comment>
<dbReference type="WBParaSite" id="MBELARI_LOCUS10599">
    <property type="protein sequence ID" value="MBELARI_LOCUS10599"/>
    <property type="gene ID" value="MBELARI_LOCUS10599"/>
</dbReference>
<evidence type="ECO:0000256" key="7">
    <source>
        <dbReference type="ARBA" id="ARBA00022737"/>
    </source>
</evidence>
<keyword evidence="9 11" id="KW-0496">Mitochondrion</keyword>
<keyword evidence="12" id="KW-1185">Reference proteome</keyword>
<keyword evidence="6" id="KW-0679">Respiratory chain</keyword>
<comment type="subcellular location">
    <subcellularLocation>
        <location evidence="2 11">Mitochondrion</location>
    </subcellularLocation>
</comment>
<evidence type="ECO:0000313" key="13">
    <source>
        <dbReference type="WBParaSite" id="MBELARI_LOCUS10599"/>
    </source>
</evidence>
<sequence length="183" mass="21075">MALTPDVQLPSNDELTVPQEITLSTPWFKAVVPYMAKHCEKTINEFMLRRKELEDPRAVLKEGRDVTACGIQFLQALKKSCASETDALGHCIDHGSAKLYVSRCRNEQKAMDKCVLDNLKIERPLLGYWNSPHVHESQAPAPVPINRDYKAEAAKVLHELPVEYHLRKDYRKYNDWKTNLWES</sequence>
<dbReference type="InterPro" id="IPR016680">
    <property type="entry name" value="NDUFA8"/>
</dbReference>
<evidence type="ECO:0000256" key="2">
    <source>
        <dbReference type="ARBA" id="ARBA00004173"/>
    </source>
</evidence>
<protein>
    <recommendedName>
        <fullName evidence="11">COX assembly mitochondrial protein</fullName>
    </recommendedName>
</protein>
<accession>A0AAF3E9K2</accession>
<organism evidence="12 13">
    <name type="scientific">Mesorhabditis belari</name>
    <dbReference type="NCBI Taxonomy" id="2138241"/>
    <lineage>
        <taxon>Eukaryota</taxon>
        <taxon>Metazoa</taxon>
        <taxon>Ecdysozoa</taxon>
        <taxon>Nematoda</taxon>
        <taxon>Chromadorea</taxon>
        <taxon>Rhabditida</taxon>
        <taxon>Rhabditina</taxon>
        <taxon>Rhabditomorpha</taxon>
        <taxon>Rhabditoidea</taxon>
        <taxon>Rhabditidae</taxon>
        <taxon>Mesorhabditinae</taxon>
        <taxon>Mesorhabditis</taxon>
    </lineage>
</organism>
<evidence type="ECO:0000256" key="5">
    <source>
        <dbReference type="ARBA" id="ARBA00022448"/>
    </source>
</evidence>
<dbReference type="AlphaFoldDB" id="A0AAF3E9K2"/>
<evidence type="ECO:0000256" key="9">
    <source>
        <dbReference type="ARBA" id="ARBA00023128"/>
    </source>
</evidence>
<evidence type="ECO:0000256" key="6">
    <source>
        <dbReference type="ARBA" id="ARBA00022660"/>
    </source>
</evidence>
<proteinExistence type="inferred from homology"/>
<dbReference type="PANTHER" id="PTHR13344">
    <property type="entry name" value="NADH-UBIQUINONE OXIDOREDUCTASE"/>
    <property type="match status" value="1"/>
</dbReference>
<evidence type="ECO:0000256" key="4">
    <source>
        <dbReference type="ARBA" id="ARBA00010705"/>
    </source>
</evidence>
<evidence type="ECO:0000256" key="3">
    <source>
        <dbReference type="ARBA" id="ARBA00007347"/>
    </source>
</evidence>
<evidence type="ECO:0000256" key="8">
    <source>
        <dbReference type="ARBA" id="ARBA00022982"/>
    </source>
</evidence>
<keyword evidence="8" id="KW-0249">Electron transport</keyword>
<dbReference type="GO" id="GO:0005739">
    <property type="term" value="C:mitochondrion"/>
    <property type="evidence" value="ECO:0007669"/>
    <property type="project" value="UniProtKB-SubCell"/>
</dbReference>
<dbReference type="GO" id="GO:0006120">
    <property type="term" value="P:mitochondrial electron transport, NADH to ubiquinone"/>
    <property type="evidence" value="ECO:0007669"/>
    <property type="project" value="InterPro"/>
</dbReference>
<keyword evidence="10" id="KW-1015">Disulfide bond</keyword>
<keyword evidence="5" id="KW-0813">Transport</keyword>
<evidence type="ECO:0000313" key="12">
    <source>
        <dbReference type="Proteomes" id="UP000887575"/>
    </source>
</evidence>
<dbReference type="Proteomes" id="UP000887575">
    <property type="component" value="Unassembled WGS sequence"/>
</dbReference>
<evidence type="ECO:0000256" key="11">
    <source>
        <dbReference type="RuleBase" id="RU364104"/>
    </source>
</evidence>
<comment type="function">
    <text evidence="1">Accessory subunit of the mitochondrial membrane respiratory chain NADH dehydrogenase (Complex I), that is believed not to be involved in catalysis. Complex I functions in the transfer of electrons from NADH to the respiratory chain. The immediate electron acceptor for the enzyme is believed to be ubiquinone.</text>
</comment>